<feature type="transmembrane region" description="Helical" evidence="1">
    <location>
        <begin position="157"/>
        <end position="174"/>
    </location>
</feature>
<dbReference type="GO" id="GO:0008237">
    <property type="term" value="F:metallopeptidase activity"/>
    <property type="evidence" value="ECO:0007669"/>
    <property type="project" value="UniProtKB-KW"/>
</dbReference>
<name>A0A3S1DPU6_9BACL</name>
<dbReference type="InterPro" id="IPR003675">
    <property type="entry name" value="Rce1/LyrA-like_dom"/>
</dbReference>
<feature type="domain" description="CAAX prenyl protease 2/Lysostaphin resistance protein A-like" evidence="2">
    <location>
        <begin position="91"/>
        <end position="193"/>
    </location>
</feature>
<evidence type="ECO:0000313" key="4">
    <source>
        <dbReference type="Proteomes" id="UP000279446"/>
    </source>
</evidence>
<feature type="transmembrane region" description="Helical" evidence="1">
    <location>
        <begin position="32"/>
        <end position="48"/>
    </location>
</feature>
<evidence type="ECO:0000313" key="3">
    <source>
        <dbReference type="EMBL" id="RUT44496.1"/>
    </source>
</evidence>
<proteinExistence type="predicted"/>
<dbReference type="GO" id="GO:0080120">
    <property type="term" value="P:CAAX-box protein maturation"/>
    <property type="evidence" value="ECO:0007669"/>
    <property type="project" value="UniProtKB-ARBA"/>
</dbReference>
<dbReference type="AlphaFoldDB" id="A0A3S1DPU6"/>
<dbReference type="GO" id="GO:0004175">
    <property type="term" value="F:endopeptidase activity"/>
    <property type="evidence" value="ECO:0007669"/>
    <property type="project" value="UniProtKB-ARBA"/>
</dbReference>
<keyword evidence="3" id="KW-0645">Protease</keyword>
<keyword evidence="3" id="KW-0482">Metalloprotease</keyword>
<gene>
    <name evidence="3" type="ORF">EJP82_17945</name>
</gene>
<dbReference type="Pfam" id="PF02517">
    <property type="entry name" value="Rce1-like"/>
    <property type="match status" value="1"/>
</dbReference>
<feature type="transmembrane region" description="Helical" evidence="1">
    <location>
        <begin position="123"/>
        <end position="145"/>
    </location>
</feature>
<evidence type="ECO:0000256" key="1">
    <source>
        <dbReference type="SAM" id="Phobius"/>
    </source>
</evidence>
<organism evidence="3 4">
    <name type="scientific">Paenibacillus anaericanus</name>
    <dbReference type="NCBI Taxonomy" id="170367"/>
    <lineage>
        <taxon>Bacteria</taxon>
        <taxon>Bacillati</taxon>
        <taxon>Bacillota</taxon>
        <taxon>Bacilli</taxon>
        <taxon>Bacillales</taxon>
        <taxon>Paenibacillaceae</taxon>
        <taxon>Paenibacillus</taxon>
    </lineage>
</organism>
<keyword evidence="1" id="KW-1133">Transmembrane helix</keyword>
<feature type="transmembrane region" description="Helical" evidence="1">
    <location>
        <begin position="60"/>
        <end position="80"/>
    </location>
</feature>
<dbReference type="Proteomes" id="UP000279446">
    <property type="component" value="Unassembled WGS sequence"/>
</dbReference>
<evidence type="ECO:0000259" key="2">
    <source>
        <dbReference type="Pfam" id="PF02517"/>
    </source>
</evidence>
<keyword evidence="1" id="KW-0812">Transmembrane</keyword>
<keyword evidence="4" id="KW-1185">Reference proteome</keyword>
<keyword evidence="3" id="KW-0378">Hydrolase</keyword>
<dbReference type="RefSeq" id="WP_127193441.1">
    <property type="nucleotide sequence ID" value="NZ_RZNY01000015.1"/>
</dbReference>
<accession>A0A3S1DPU6</accession>
<reference evidence="3 4" key="1">
    <citation type="submission" date="2018-12" db="EMBL/GenBank/DDBJ databases">
        <authorList>
            <person name="Sun L."/>
            <person name="Chen Z."/>
        </authorList>
    </citation>
    <scope>NUCLEOTIDE SEQUENCE [LARGE SCALE GENOMIC DNA]</scope>
    <source>
        <strain evidence="3 4">DSM 15890</strain>
    </source>
</reference>
<sequence length="206" mass="23733">MYIALCLSLLLTFSYKIVEVIIKRFSANLVRYSLYFWAVGILILVPFFKWNYIINSPSNIIKVMPVFLILLIANCIASRYSGYNPVGKFNTINFIIVWPVIEEIVFRGLILPYLNQYLATGQIFEFIFLPVSYTVIISALLFAICHLQYYKLSRQSTRFMVFAFVGGITFGGLADITHSILLTCVLHIEFNFLAVYFAKKSLRNRS</sequence>
<comment type="caution">
    <text evidence="3">The sequence shown here is derived from an EMBL/GenBank/DDBJ whole genome shotgun (WGS) entry which is preliminary data.</text>
</comment>
<dbReference type="GO" id="GO:0006508">
    <property type="term" value="P:proteolysis"/>
    <property type="evidence" value="ECO:0007669"/>
    <property type="project" value="UniProtKB-KW"/>
</dbReference>
<protein>
    <submittedName>
        <fullName evidence="3">CPBP family intramembrane metalloprotease</fullName>
    </submittedName>
</protein>
<dbReference type="OrthoDB" id="4177129at2"/>
<keyword evidence="1" id="KW-0472">Membrane</keyword>
<dbReference type="EMBL" id="RZNY01000015">
    <property type="protein sequence ID" value="RUT44496.1"/>
    <property type="molecule type" value="Genomic_DNA"/>
</dbReference>